<evidence type="ECO:0000256" key="7">
    <source>
        <dbReference type="PIRNR" id="PIRNR036421"/>
    </source>
</evidence>
<dbReference type="PIRSF" id="PIRSF036421">
    <property type="entry name" value="Tricorn_protease"/>
    <property type="match status" value="1"/>
</dbReference>
<evidence type="ECO:0000256" key="4">
    <source>
        <dbReference type="ARBA" id="ARBA00022670"/>
    </source>
</evidence>
<evidence type="ECO:0000259" key="11">
    <source>
        <dbReference type="Pfam" id="PF14684"/>
    </source>
</evidence>
<dbReference type="Proteomes" id="UP000625551">
    <property type="component" value="Unassembled WGS sequence"/>
</dbReference>
<feature type="chain" id="PRO_5047170714" description="Tricorn protease homolog" evidence="9">
    <location>
        <begin position="22"/>
        <end position="1092"/>
    </location>
</feature>
<feature type="region of interest" description="Disordered" evidence="8">
    <location>
        <begin position="575"/>
        <end position="599"/>
    </location>
</feature>
<evidence type="ECO:0000256" key="1">
    <source>
        <dbReference type="ARBA" id="ARBA00004496"/>
    </source>
</evidence>
<dbReference type="InterPro" id="IPR005151">
    <property type="entry name" value="Tail-specific_protease"/>
</dbReference>
<dbReference type="RefSeq" id="WP_191181858.1">
    <property type="nucleotide sequence ID" value="NZ_JACXAJ010000001.1"/>
</dbReference>
<dbReference type="EC" id="3.4.21.-" evidence="7"/>
<gene>
    <name evidence="13" type="ORF">H9Q13_00810</name>
</gene>
<dbReference type="Gene3D" id="2.120.10.30">
    <property type="entry name" value="TolB, C-terminal domain"/>
    <property type="match status" value="1"/>
</dbReference>
<evidence type="ECO:0000259" key="10">
    <source>
        <dbReference type="Pfam" id="PF03572"/>
    </source>
</evidence>
<dbReference type="Pfam" id="PF14685">
    <property type="entry name" value="PDZ_Tricorn"/>
    <property type="match status" value="1"/>
</dbReference>
<dbReference type="InterPro" id="IPR012393">
    <property type="entry name" value="Tricorn_protease"/>
</dbReference>
<dbReference type="Gene3D" id="3.90.226.10">
    <property type="entry name" value="2-enoyl-CoA Hydratase, Chain A, domain 1"/>
    <property type="match status" value="1"/>
</dbReference>
<feature type="domain" description="Tricorn protease PDZ" evidence="12">
    <location>
        <begin position="813"/>
        <end position="872"/>
    </location>
</feature>
<name>A0ABR7XBM6_9BACT</name>
<dbReference type="InterPro" id="IPR029414">
    <property type="entry name" value="Tricorn_PDZ"/>
</dbReference>
<feature type="signal peptide" evidence="9">
    <location>
        <begin position="1"/>
        <end position="21"/>
    </location>
</feature>
<dbReference type="Gene3D" id="2.120.10.60">
    <property type="entry name" value="Tricorn protease N-terminal domain"/>
    <property type="match status" value="2"/>
</dbReference>
<dbReference type="SUPFAM" id="SSF50156">
    <property type="entry name" value="PDZ domain-like"/>
    <property type="match status" value="1"/>
</dbReference>
<dbReference type="Pfam" id="PF03572">
    <property type="entry name" value="Peptidase_S41"/>
    <property type="match status" value="1"/>
</dbReference>
<evidence type="ECO:0000256" key="9">
    <source>
        <dbReference type="SAM" id="SignalP"/>
    </source>
</evidence>
<dbReference type="Gene3D" id="3.30.750.44">
    <property type="match status" value="1"/>
</dbReference>
<dbReference type="InterPro" id="IPR011042">
    <property type="entry name" value="6-blade_b-propeller_TolB-like"/>
</dbReference>
<dbReference type="EMBL" id="JACXAJ010000001">
    <property type="protein sequence ID" value="MBD1395692.1"/>
    <property type="molecule type" value="Genomic_DNA"/>
</dbReference>
<dbReference type="PANTHER" id="PTHR43253">
    <property type="entry name" value="TRICORN PROTEASE HOMOLOG 2-RELATED"/>
    <property type="match status" value="1"/>
</dbReference>
<keyword evidence="3 7" id="KW-0963">Cytoplasm</keyword>
<keyword evidence="9" id="KW-0732">Signal</keyword>
<evidence type="ECO:0000313" key="13">
    <source>
        <dbReference type="EMBL" id="MBD1395692.1"/>
    </source>
</evidence>
<evidence type="ECO:0000256" key="2">
    <source>
        <dbReference type="ARBA" id="ARBA00008524"/>
    </source>
</evidence>
<dbReference type="InterPro" id="IPR029045">
    <property type="entry name" value="ClpP/crotonase-like_dom_sf"/>
</dbReference>
<keyword evidence="4 7" id="KW-0645">Protease</keyword>
<dbReference type="Pfam" id="PF26550">
    <property type="entry name" value="Tricorn_2nd"/>
    <property type="match status" value="1"/>
</dbReference>
<organism evidence="13 14">
    <name type="scientific">Pontibacter aquaedesilientis</name>
    <dbReference type="NCBI Taxonomy" id="2766980"/>
    <lineage>
        <taxon>Bacteria</taxon>
        <taxon>Pseudomonadati</taxon>
        <taxon>Bacteroidota</taxon>
        <taxon>Cytophagia</taxon>
        <taxon>Cytophagales</taxon>
        <taxon>Hymenobacteraceae</taxon>
        <taxon>Pontibacter</taxon>
    </lineage>
</organism>
<dbReference type="PANTHER" id="PTHR43253:SF1">
    <property type="entry name" value="TRICORN PROTEASE HOMOLOG 2-RELATED"/>
    <property type="match status" value="1"/>
</dbReference>
<proteinExistence type="inferred from homology"/>
<comment type="subcellular location">
    <subcellularLocation>
        <location evidence="1 7">Cytoplasm</location>
    </subcellularLocation>
</comment>
<dbReference type="Gene3D" id="2.30.42.10">
    <property type="match status" value="1"/>
</dbReference>
<dbReference type="Pfam" id="PF14684">
    <property type="entry name" value="Tricorn_C1"/>
    <property type="match status" value="1"/>
</dbReference>
<comment type="function">
    <text evidence="7">Degrades oligopeptides.</text>
</comment>
<dbReference type="CDD" id="cd07562">
    <property type="entry name" value="Peptidase_S41_TRI"/>
    <property type="match status" value="1"/>
</dbReference>
<evidence type="ECO:0000256" key="6">
    <source>
        <dbReference type="ARBA" id="ARBA00022825"/>
    </source>
</evidence>
<feature type="compositionally biased region" description="Basic and acidic residues" evidence="8">
    <location>
        <begin position="575"/>
        <end position="585"/>
    </location>
</feature>
<keyword evidence="6 7" id="KW-0720">Serine protease</keyword>
<evidence type="ECO:0000259" key="12">
    <source>
        <dbReference type="Pfam" id="PF14685"/>
    </source>
</evidence>
<feature type="domain" description="Tricorn protease C1" evidence="11">
    <location>
        <begin position="711"/>
        <end position="768"/>
    </location>
</feature>
<sequence>MIKKLVLSALLTAGSAMPIVAQDAPSWMRYPAISPDGKTIVFTYKGDLYTVPATGGTAIPLTLHEAHDFMPVWSHDGKSIAFASDRYGNFDIFVMPATGGAAQRVTHHSANEFPYEFSADNRTVYFGSNRLDAASNRQFPTASQPELYQVAVSGGRVTQVLTTPAEEVKLSRDGSKMLYQDKKGGENTWRKHHVSSVARDIWVYDTKTGKHSKLTTYEGEDRNPVFAENDKTIYFLSEASGTFNVHKMAAQGPAKPEQVTSFEKHPVRFLTAANDGTLSFSQNGGLYTLKANGKPQKVNIRIAIDAKSNNENVLTVGNGIRDLAVSPNGKEVAFIYRGEVFVSAVEGAVTKRITNTPEQERSVSFSPDGKSLLYASERGKSWKIYKTDMVRSEEPYFYASTLLKETALVENDKENYDPQYSPDGKEIAFLENRMTLKVLNLASKQVRTILNTNELFSMRDNDQYYTWSPDGKWLLFEYSEPGFANGEVGIIASDGKGHKVNLTESGYSDFAPKWMVGGKMMIWNSTRDGMRNQANSGGAQADVYALFLTQDAYDKYRLSKEDYALLKEQEEKAAKEKEKEKEQEKNKKKKGKKDESAPKDDLQIDWEGLTYRKAKLTLHSSSLSDALVSKDGETLYYLAKFEKGFNLWSTSLRSKETKMLVTLNANRARMVWDKEQKNLFLESDGKIVKLDPSTSKQETVKIDGEMNLDVAAERAFMFEHVWRRTKQTFYTAGYHGAKWDELKADYEAYLPHISNDYEFSEMLSELLGELNVSHSGSSYSKNDPNGDATASLGIFYDQTYAGNGIKLDEVIVGGPLNKAGLDLKAGMIIEKIDGETVTPDKDLAQFLNRKAGKNTLLTVTDANGKNRRDITVKPISQGEENTLLYKRWVRRNADEVDRLSNGQLGYVHIPGMNDPSYRTVYEEVMGKYANRKGMVVDTRNNGGGDLVADLAMFLSGKKFLDYTTDTRSAGFEPSFRWTKPSIALANEANYSDGHCFAFSYIDLKLGKLVGMPVPGTCTFAGWEMLQNGNVRWGVPPLGVKDIQGQYLENLQTEPDVKVMNEYELVSKGKDQQLEAAVRELLKDIEAQGRAQK</sequence>
<dbReference type="SUPFAM" id="SSF82171">
    <property type="entry name" value="DPP6 N-terminal domain-like"/>
    <property type="match status" value="2"/>
</dbReference>
<protein>
    <recommendedName>
        <fullName evidence="7">Tricorn protease homolog</fullName>
        <ecNumber evidence="7">3.4.21.-</ecNumber>
    </recommendedName>
</protein>
<dbReference type="Pfam" id="PF26549">
    <property type="entry name" value="Tricorn_N"/>
    <property type="match status" value="1"/>
</dbReference>
<reference evidence="13 14" key="1">
    <citation type="submission" date="2020-09" db="EMBL/GenBank/DDBJ databases">
        <title>Genome sequencing and assembly of Pontibacter sp.</title>
        <authorList>
            <person name="Chhetri G."/>
        </authorList>
    </citation>
    <scope>NUCLEOTIDE SEQUENCE [LARGE SCALE GENOMIC DNA]</scope>
    <source>
        <strain evidence="13 14">JH31</strain>
    </source>
</reference>
<dbReference type="SUPFAM" id="SSF69304">
    <property type="entry name" value="Tricorn protease N-terminal domain"/>
    <property type="match status" value="1"/>
</dbReference>
<feature type="domain" description="Tail specific protease" evidence="10">
    <location>
        <begin position="904"/>
        <end position="1058"/>
    </location>
</feature>
<evidence type="ECO:0000256" key="5">
    <source>
        <dbReference type="ARBA" id="ARBA00022801"/>
    </source>
</evidence>
<keyword evidence="14" id="KW-1185">Reference proteome</keyword>
<accession>A0ABR7XBM6</accession>
<evidence type="ECO:0000256" key="8">
    <source>
        <dbReference type="SAM" id="MobiDB-lite"/>
    </source>
</evidence>
<evidence type="ECO:0000313" key="14">
    <source>
        <dbReference type="Proteomes" id="UP000625551"/>
    </source>
</evidence>
<dbReference type="InterPro" id="IPR028204">
    <property type="entry name" value="Tricorn_C1"/>
</dbReference>
<keyword evidence="5 7" id="KW-0378">Hydrolase</keyword>
<dbReference type="InterPro" id="IPR036034">
    <property type="entry name" value="PDZ_sf"/>
</dbReference>
<comment type="caution">
    <text evidence="13">The sequence shown here is derived from an EMBL/GenBank/DDBJ whole genome shotgun (WGS) entry which is preliminary data.</text>
</comment>
<dbReference type="SUPFAM" id="SSF52096">
    <property type="entry name" value="ClpP/crotonase"/>
    <property type="match status" value="1"/>
</dbReference>
<comment type="similarity">
    <text evidence="2 7">Belongs to the peptidase S41B family.</text>
</comment>
<evidence type="ECO:0000256" key="3">
    <source>
        <dbReference type="ARBA" id="ARBA00022490"/>
    </source>
</evidence>